<reference evidence="2" key="1">
    <citation type="submission" date="2019-03" db="EMBL/GenBank/DDBJ databases">
        <title>WGS assembly of Setaria viridis.</title>
        <authorList>
            <person name="Huang P."/>
            <person name="Jenkins J."/>
            <person name="Grimwood J."/>
            <person name="Barry K."/>
            <person name="Healey A."/>
            <person name="Mamidi S."/>
            <person name="Sreedasyam A."/>
            <person name="Shu S."/>
            <person name="Feldman M."/>
            <person name="Wu J."/>
            <person name="Yu Y."/>
            <person name="Chen C."/>
            <person name="Johnson J."/>
            <person name="Rokhsar D."/>
            <person name="Baxter I."/>
            <person name="Schmutz J."/>
            <person name="Brutnell T."/>
            <person name="Kellogg E."/>
        </authorList>
    </citation>
    <scope>NUCLEOTIDE SEQUENCE [LARGE SCALE GENOMIC DNA]</scope>
</reference>
<dbReference type="Gramene" id="TKV99406">
    <property type="protein sequence ID" value="TKV99406"/>
    <property type="gene ID" value="SEVIR_8G041400v2"/>
</dbReference>
<feature type="compositionally biased region" description="Low complexity" evidence="1">
    <location>
        <begin position="48"/>
        <end position="61"/>
    </location>
</feature>
<proteinExistence type="predicted"/>
<accession>A0A4U6TPG2</accession>
<evidence type="ECO:0000256" key="1">
    <source>
        <dbReference type="SAM" id="MobiDB-lite"/>
    </source>
</evidence>
<dbReference type="EMBL" id="CM016559">
    <property type="protein sequence ID" value="TKV99406.1"/>
    <property type="molecule type" value="Genomic_DNA"/>
</dbReference>
<feature type="compositionally biased region" description="Low complexity" evidence="1">
    <location>
        <begin position="17"/>
        <end position="37"/>
    </location>
</feature>
<sequence>MRTSTSSNTHHTRTMHSRQPGGESTSCAACSASARAATRAREGGERGSGAPEAAAAAAGGSWRYVGPRLEALRVVPASSTAGPAGLARTTALAPRDPPAAKSTSHRPQIVADSRSVGHGMGGDEGAAGRGSSPSMVAPVIGGRKDGGGVGRGRVAMEAALKLQPSGWLSR</sequence>
<feature type="region of interest" description="Disordered" evidence="1">
    <location>
        <begin position="75"/>
        <end position="144"/>
    </location>
</feature>
<protein>
    <submittedName>
        <fullName evidence="2">Uncharacterized protein</fullName>
    </submittedName>
</protein>
<organism evidence="2 3">
    <name type="scientific">Setaria viridis</name>
    <name type="common">Green bristlegrass</name>
    <name type="synonym">Setaria italica subsp. viridis</name>
    <dbReference type="NCBI Taxonomy" id="4556"/>
    <lineage>
        <taxon>Eukaryota</taxon>
        <taxon>Viridiplantae</taxon>
        <taxon>Streptophyta</taxon>
        <taxon>Embryophyta</taxon>
        <taxon>Tracheophyta</taxon>
        <taxon>Spermatophyta</taxon>
        <taxon>Magnoliopsida</taxon>
        <taxon>Liliopsida</taxon>
        <taxon>Poales</taxon>
        <taxon>Poaceae</taxon>
        <taxon>PACMAD clade</taxon>
        <taxon>Panicoideae</taxon>
        <taxon>Panicodae</taxon>
        <taxon>Paniceae</taxon>
        <taxon>Cenchrinae</taxon>
        <taxon>Setaria</taxon>
    </lineage>
</organism>
<dbReference type="Proteomes" id="UP000298652">
    <property type="component" value="Chromosome 8"/>
</dbReference>
<feature type="compositionally biased region" description="Gly residues" evidence="1">
    <location>
        <begin position="118"/>
        <end position="128"/>
    </location>
</feature>
<evidence type="ECO:0000313" key="2">
    <source>
        <dbReference type="EMBL" id="TKV99406.1"/>
    </source>
</evidence>
<dbReference type="AlphaFoldDB" id="A0A4U6TPG2"/>
<gene>
    <name evidence="2" type="ORF">SEVIR_8G041400v2</name>
</gene>
<keyword evidence="3" id="KW-1185">Reference proteome</keyword>
<feature type="region of interest" description="Disordered" evidence="1">
    <location>
        <begin position="1"/>
        <end position="61"/>
    </location>
</feature>
<evidence type="ECO:0000313" key="3">
    <source>
        <dbReference type="Proteomes" id="UP000298652"/>
    </source>
</evidence>
<name>A0A4U6TPG2_SETVI</name>